<keyword evidence="2" id="KW-0645">Protease</keyword>
<feature type="region of interest" description="Disordered" evidence="9">
    <location>
        <begin position="252"/>
        <end position="271"/>
    </location>
</feature>
<dbReference type="InterPro" id="IPR022409">
    <property type="entry name" value="PKD/Chitinase_dom"/>
</dbReference>
<dbReference type="InterPro" id="IPR013783">
    <property type="entry name" value="Ig-like_fold"/>
</dbReference>
<keyword evidence="3" id="KW-0479">Metal-binding</keyword>
<dbReference type="SUPFAM" id="SSF49299">
    <property type="entry name" value="PKD domain"/>
    <property type="match status" value="3"/>
</dbReference>
<dbReference type="Pfam" id="PF18911">
    <property type="entry name" value="PKD_4"/>
    <property type="match status" value="2"/>
</dbReference>
<dbReference type="GO" id="GO:0006508">
    <property type="term" value="P:proteolysis"/>
    <property type="evidence" value="ECO:0007669"/>
    <property type="project" value="UniProtKB-KW"/>
</dbReference>
<evidence type="ECO:0000313" key="12">
    <source>
        <dbReference type="EMBL" id="MDR6240174.1"/>
    </source>
</evidence>
<evidence type="ECO:0000259" key="11">
    <source>
        <dbReference type="PROSITE" id="PS50093"/>
    </source>
</evidence>
<keyword evidence="7" id="KW-0482">Metalloprotease</keyword>
<feature type="domain" description="PKD" evidence="11">
    <location>
        <begin position="615"/>
        <end position="686"/>
    </location>
</feature>
<evidence type="ECO:0000256" key="8">
    <source>
        <dbReference type="ARBA" id="ARBA00023157"/>
    </source>
</evidence>
<dbReference type="Pfam" id="PF05572">
    <property type="entry name" value="Peptidase_M43"/>
    <property type="match status" value="1"/>
</dbReference>
<evidence type="ECO:0000313" key="13">
    <source>
        <dbReference type="Proteomes" id="UP001185092"/>
    </source>
</evidence>
<keyword evidence="5" id="KW-0378">Hydrolase</keyword>
<dbReference type="InterPro" id="IPR035986">
    <property type="entry name" value="PKD_dom_sf"/>
</dbReference>
<dbReference type="RefSeq" id="WP_309940048.1">
    <property type="nucleotide sequence ID" value="NZ_AP025305.1"/>
</dbReference>
<dbReference type="InterPro" id="IPR000601">
    <property type="entry name" value="PKD_dom"/>
</dbReference>
<keyword evidence="8" id="KW-1015">Disulfide bond</keyword>
<evidence type="ECO:0000256" key="3">
    <source>
        <dbReference type="ARBA" id="ARBA00022723"/>
    </source>
</evidence>
<dbReference type="Proteomes" id="UP001185092">
    <property type="component" value="Unassembled WGS sequence"/>
</dbReference>
<evidence type="ECO:0000256" key="2">
    <source>
        <dbReference type="ARBA" id="ARBA00022670"/>
    </source>
</evidence>
<gene>
    <name evidence="12" type="ORF">HNQ88_003240</name>
</gene>
<dbReference type="NCBIfam" id="TIGR04183">
    <property type="entry name" value="Por_Secre_tail"/>
    <property type="match status" value="1"/>
</dbReference>
<dbReference type="Pfam" id="PF20009">
    <property type="entry name" value="GEVED"/>
    <property type="match status" value="4"/>
</dbReference>
<dbReference type="SUPFAM" id="SSF55486">
    <property type="entry name" value="Metalloproteases ('zincins'), catalytic domain"/>
    <property type="match status" value="1"/>
</dbReference>
<dbReference type="Pfam" id="PF18962">
    <property type="entry name" value="Por_Secre_tail"/>
    <property type="match status" value="1"/>
</dbReference>
<dbReference type="InterPro" id="IPR026444">
    <property type="entry name" value="Secre_tail"/>
</dbReference>
<protein>
    <submittedName>
        <fullName evidence="12">PKD repeat protein</fullName>
    </submittedName>
</protein>
<dbReference type="GO" id="GO:0046872">
    <property type="term" value="F:metal ion binding"/>
    <property type="evidence" value="ECO:0007669"/>
    <property type="project" value="UniProtKB-KW"/>
</dbReference>
<sequence>MIKSLHRIVLLVILSCFSHIKLSAQTSDAPKPCKADEINSSLVTEIHQSRKAADAEPWYPDDPRLNGKYIIPTVFHIFGTDFEGRTLDIAKIEEALDLSNQDFQGLRPDFANIMAEFQGIKEAMNIEFRLAKLDPDGNPTSGVTFNPVEKGFGHGGGYDNQIRKYAWDNKKYMNVYILLDLYNDGDYGNSGVAWLPDMGMTNANTARVVYNGKYVGTNTSENFRSVLTHEFGHYLGLRHTFNGGCETFNSDDGVEDTPKKGNSSRKEKSSKNCLGETLNVENFMDYTNYYAMFTRGQVGRMTGSSYGLRHEARITLWQYDNLVATGVVDDFKLGKHLVYTGSLFNEVFMNDGAIENSISIDAREELEFAKTGILNSGADYTLTNVPAGLTAQLTVNSSTNATLTLTGKAEAHANSDKVDQMTLTFLAPSLNTPIDDVYNPSNDKIKISFLDPYTSYCVPSTQFGTFYSHITGVQLKTIDSNTGNTGYEDFTKSFVTSAKTGESLDLTIKMNKGTSGNNDTNVVRVWADWNQNFIYEENERLTSQEYVLGNVVDDNGDFIHTMNITVPDNVEKGTVGLRVMVHYKNNNDGANPCENYETGEVEDYGILIIPSDAPFAADFVFGPEEVIFADPVSFTDISTAPAGIDIVKWEWSFPGGEPSSHVGQIPPKVYYKAEGTYSATLKVTNSNDETDEVTKENIIKAKFEYCDPNIRYGTYTGITQVKFGEIDNTTNREARHTDYFNSQVTELKTGETYPLTIKVNKGNSGEKDYNRIQVWIDWNYNSAFDDDELVESHEFKIANVNAQGDYTYTSSVTVPLGAEIQKVGMRVMVHYVQNSEGDKPCDTVDSGEIEDYGINITKGTQEFTANFEADQTAPLPNAPVTFSDISEVSNGVTITNWEWTFENGEPANYSGQVPPAISYSDEGNFDVSLTVTTSDGQIKTITKEDYIRVAYVLCETDSKWGGYAFVKNVNIGIIDNTTTNSNAYTNYRNDFSTNVKIGDEIPLSITVNTGNLGDGDLVLVRVWADWNYNAILEDNEQLLLNEFASPAKNQDQIFNADITVPDNAAIGKTIALRVLTNYKRNNEGANGCGTVDSGESEDYGLNIIDESINLVPDFIADNMSPVLDTKVQFSDMTLFYNNVSGSNWEWTFEGGEPESFSGQNPPAIHYKTLGDYSVTLEVTGSNGDIETITKDNFISVIEYKFCEPRSSYWGYGHIDNVKIGTIDQSNGNTNQYNNFIDSHNIDIKAGETIPLTITANTGNSGEGDAIRIIAWADWNYNSVFEKSEEVGVKDFTSSAQNATEEFTVDLRAPEDAAIGRRVALRVMVHYLDKEKEACDNLDSGEVEDYGLNIKRSNEVVLSVDANDSNISIFPNPTSGIVNINAIGETLIEVHTLDGQQIIEKQKSQKIDLSDQPQGIYILKIQSANKSSVFRLIKL</sequence>
<feature type="signal peptide" evidence="10">
    <location>
        <begin position="1"/>
        <end position="24"/>
    </location>
</feature>
<name>A0AAE4BRG0_9BACT</name>
<feature type="domain" description="PKD" evidence="11">
    <location>
        <begin position="1144"/>
        <end position="1196"/>
    </location>
</feature>
<organism evidence="12 13">
    <name type="scientific">Aureibacter tunicatorum</name>
    <dbReference type="NCBI Taxonomy" id="866807"/>
    <lineage>
        <taxon>Bacteria</taxon>
        <taxon>Pseudomonadati</taxon>
        <taxon>Bacteroidota</taxon>
        <taxon>Cytophagia</taxon>
        <taxon>Cytophagales</taxon>
        <taxon>Persicobacteraceae</taxon>
        <taxon>Aureibacter</taxon>
    </lineage>
</organism>
<accession>A0AAE4BRG0</accession>
<evidence type="ECO:0000256" key="9">
    <source>
        <dbReference type="SAM" id="MobiDB-lite"/>
    </source>
</evidence>
<reference evidence="12" key="1">
    <citation type="submission" date="2023-07" db="EMBL/GenBank/DDBJ databases">
        <title>Genomic Encyclopedia of Type Strains, Phase IV (KMG-IV): sequencing the most valuable type-strain genomes for metagenomic binning, comparative biology and taxonomic classification.</title>
        <authorList>
            <person name="Goeker M."/>
        </authorList>
    </citation>
    <scope>NUCLEOTIDE SEQUENCE</scope>
    <source>
        <strain evidence="12">DSM 26174</strain>
    </source>
</reference>
<dbReference type="InterPro" id="IPR024079">
    <property type="entry name" value="MetalloPept_cat_dom_sf"/>
</dbReference>
<evidence type="ECO:0000256" key="1">
    <source>
        <dbReference type="ARBA" id="ARBA00008721"/>
    </source>
</evidence>
<evidence type="ECO:0000256" key="7">
    <source>
        <dbReference type="ARBA" id="ARBA00023049"/>
    </source>
</evidence>
<evidence type="ECO:0000256" key="10">
    <source>
        <dbReference type="SAM" id="SignalP"/>
    </source>
</evidence>
<keyword evidence="6" id="KW-0862">Zinc</keyword>
<dbReference type="InterPro" id="IPR045474">
    <property type="entry name" value="GEVED"/>
</dbReference>
<proteinExistence type="inferred from homology"/>
<dbReference type="GO" id="GO:0008237">
    <property type="term" value="F:metallopeptidase activity"/>
    <property type="evidence" value="ECO:0007669"/>
    <property type="project" value="UniProtKB-KW"/>
</dbReference>
<dbReference type="InterPro" id="IPR008754">
    <property type="entry name" value="Peptidase_M43"/>
</dbReference>
<dbReference type="Gene3D" id="3.40.390.10">
    <property type="entry name" value="Collagenase (Catalytic Domain)"/>
    <property type="match status" value="1"/>
</dbReference>
<feature type="compositionally biased region" description="Basic and acidic residues" evidence="9">
    <location>
        <begin position="256"/>
        <end position="270"/>
    </location>
</feature>
<keyword evidence="4 10" id="KW-0732">Signal</keyword>
<dbReference type="SMART" id="SM00089">
    <property type="entry name" value="PKD"/>
    <property type="match status" value="3"/>
</dbReference>
<keyword evidence="13" id="KW-1185">Reference proteome</keyword>
<dbReference type="EMBL" id="JAVDQD010000004">
    <property type="protein sequence ID" value="MDR6240174.1"/>
    <property type="molecule type" value="Genomic_DNA"/>
</dbReference>
<evidence type="ECO:0000256" key="6">
    <source>
        <dbReference type="ARBA" id="ARBA00022833"/>
    </source>
</evidence>
<evidence type="ECO:0000256" key="4">
    <source>
        <dbReference type="ARBA" id="ARBA00022729"/>
    </source>
</evidence>
<comment type="similarity">
    <text evidence="1">Belongs to the peptidase M43B family.</text>
</comment>
<dbReference type="PROSITE" id="PS50093">
    <property type="entry name" value="PKD"/>
    <property type="match status" value="3"/>
</dbReference>
<evidence type="ECO:0000256" key="5">
    <source>
        <dbReference type="ARBA" id="ARBA00022801"/>
    </source>
</evidence>
<feature type="chain" id="PRO_5041935518" evidence="10">
    <location>
        <begin position="25"/>
        <end position="1434"/>
    </location>
</feature>
<dbReference type="PANTHER" id="PTHR47466:SF1">
    <property type="entry name" value="METALLOPROTEASE MEP1 (AFU_ORTHOLOGUE AFUA_1G07730)-RELATED"/>
    <property type="match status" value="1"/>
</dbReference>
<comment type="caution">
    <text evidence="12">The sequence shown here is derived from an EMBL/GenBank/DDBJ whole genome shotgun (WGS) entry which is preliminary data.</text>
</comment>
<dbReference type="Gene3D" id="2.60.40.10">
    <property type="entry name" value="Immunoglobulins"/>
    <property type="match status" value="3"/>
</dbReference>
<dbReference type="PANTHER" id="PTHR47466">
    <property type="match status" value="1"/>
</dbReference>
<feature type="domain" description="PKD" evidence="11">
    <location>
        <begin position="880"/>
        <end position="949"/>
    </location>
</feature>
<dbReference type="CDD" id="cd00146">
    <property type="entry name" value="PKD"/>
    <property type="match status" value="2"/>
</dbReference>